<gene>
    <name evidence="1" type="ORF">FRC0190_01852</name>
</gene>
<proteinExistence type="predicted"/>
<protein>
    <submittedName>
        <fullName evidence="1">Uncharacterized protein</fullName>
    </submittedName>
</protein>
<dbReference type="Proteomes" id="UP000423525">
    <property type="component" value="Chromosome"/>
</dbReference>
<name>A0A6I8MHZ4_9CORY</name>
<evidence type="ECO:0000313" key="1">
    <source>
        <dbReference type="EMBL" id="VZH85920.1"/>
    </source>
</evidence>
<dbReference type="RefSeq" id="WP_014316998.1">
    <property type="nucleotide sequence ID" value="NZ_CP168248.1"/>
</dbReference>
<dbReference type="KEGG" id="crf:FRC0190_01852"/>
<evidence type="ECO:0000313" key="2">
    <source>
        <dbReference type="Proteomes" id="UP000423525"/>
    </source>
</evidence>
<organism evidence="1 2">
    <name type="scientific">Corynebacterium rouxii</name>
    <dbReference type="NCBI Taxonomy" id="2719119"/>
    <lineage>
        <taxon>Bacteria</taxon>
        <taxon>Bacillati</taxon>
        <taxon>Actinomycetota</taxon>
        <taxon>Actinomycetes</taxon>
        <taxon>Mycobacteriales</taxon>
        <taxon>Corynebacteriaceae</taxon>
        <taxon>Corynebacterium</taxon>
    </lineage>
</organism>
<dbReference type="AlphaFoldDB" id="A0A6I8MHZ4"/>
<sequence>MKLEFSEWSGVVVVCPDCGHWRGHFPTRGSAWIALARHYKDAHGDYHAAEKARLAALKVRDSS</sequence>
<dbReference type="EMBL" id="LR738855">
    <property type="protein sequence ID" value="VZH85920.1"/>
    <property type="molecule type" value="Genomic_DNA"/>
</dbReference>
<reference evidence="1 2" key="1">
    <citation type="submission" date="2019-11" db="EMBL/GenBank/DDBJ databases">
        <authorList>
            <person name="Brisse S."/>
        </authorList>
    </citation>
    <scope>NUCLEOTIDE SEQUENCE [LARGE SCALE GENOMIC DNA]</scope>
    <source>
        <strain evidence="1">FRC0190</strain>
    </source>
</reference>
<accession>A0A6I8MHZ4</accession>